<dbReference type="Proteomes" id="UP000708208">
    <property type="component" value="Unassembled WGS sequence"/>
</dbReference>
<feature type="transmembrane region" description="Helical" evidence="1">
    <location>
        <begin position="50"/>
        <end position="74"/>
    </location>
</feature>
<gene>
    <name evidence="2" type="ORF">AFUS01_LOCUS39322</name>
</gene>
<dbReference type="AlphaFoldDB" id="A0A8J2LWK3"/>
<name>A0A8J2LWK3_9HEXA</name>
<accession>A0A8J2LWK3</accession>
<keyword evidence="1" id="KW-1133">Transmembrane helix</keyword>
<evidence type="ECO:0000313" key="3">
    <source>
        <dbReference type="Proteomes" id="UP000708208"/>
    </source>
</evidence>
<keyword evidence="1" id="KW-0812">Transmembrane</keyword>
<feature type="transmembrane region" description="Helical" evidence="1">
    <location>
        <begin position="12"/>
        <end position="30"/>
    </location>
</feature>
<comment type="caution">
    <text evidence="2">The sequence shown here is derived from an EMBL/GenBank/DDBJ whole genome shotgun (WGS) entry which is preliminary data.</text>
</comment>
<organism evidence="2 3">
    <name type="scientific">Allacma fusca</name>
    <dbReference type="NCBI Taxonomy" id="39272"/>
    <lineage>
        <taxon>Eukaryota</taxon>
        <taxon>Metazoa</taxon>
        <taxon>Ecdysozoa</taxon>
        <taxon>Arthropoda</taxon>
        <taxon>Hexapoda</taxon>
        <taxon>Collembola</taxon>
        <taxon>Symphypleona</taxon>
        <taxon>Sminthuridae</taxon>
        <taxon>Allacma</taxon>
    </lineage>
</organism>
<dbReference type="EMBL" id="CAJVCH010551583">
    <property type="protein sequence ID" value="CAG7829461.1"/>
    <property type="molecule type" value="Genomic_DNA"/>
</dbReference>
<evidence type="ECO:0000256" key="1">
    <source>
        <dbReference type="SAM" id="Phobius"/>
    </source>
</evidence>
<reference evidence="2" key="1">
    <citation type="submission" date="2021-06" db="EMBL/GenBank/DDBJ databases">
        <authorList>
            <person name="Hodson N. C."/>
            <person name="Mongue J. A."/>
            <person name="Jaron S. K."/>
        </authorList>
    </citation>
    <scope>NUCLEOTIDE SEQUENCE</scope>
</reference>
<evidence type="ECO:0000313" key="2">
    <source>
        <dbReference type="EMBL" id="CAG7829461.1"/>
    </source>
</evidence>
<proteinExistence type="predicted"/>
<keyword evidence="1" id="KW-0472">Membrane</keyword>
<sequence>MRRRRKIKGMMWIWRSVAVAAVTSVVARVADVRRLVTQNGVRNAARPVPLARAVMVVIIVVLVGVSAIAFAGSVQIINL</sequence>
<protein>
    <submittedName>
        <fullName evidence="2">Uncharacterized protein</fullName>
    </submittedName>
</protein>
<keyword evidence="3" id="KW-1185">Reference proteome</keyword>